<name>A0A0F9LZI4_9ZZZZ</name>
<evidence type="ECO:0000259" key="1">
    <source>
        <dbReference type="Pfam" id="PF04321"/>
    </source>
</evidence>
<dbReference type="GO" id="GO:0005829">
    <property type="term" value="C:cytosol"/>
    <property type="evidence" value="ECO:0007669"/>
    <property type="project" value="TreeGrafter"/>
</dbReference>
<protein>
    <recommendedName>
        <fullName evidence="1">RmlD-like substrate binding domain-containing protein</fullName>
    </recommendedName>
</protein>
<dbReference type="SUPFAM" id="SSF51735">
    <property type="entry name" value="NAD(P)-binding Rossmann-fold domains"/>
    <property type="match status" value="1"/>
</dbReference>
<dbReference type="PANTHER" id="PTHR10491:SF4">
    <property type="entry name" value="METHIONINE ADENOSYLTRANSFERASE 2 SUBUNIT BETA"/>
    <property type="match status" value="1"/>
</dbReference>
<dbReference type="InterPro" id="IPR005913">
    <property type="entry name" value="dTDP_dehydrorham_reduct"/>
</dbReference>
<dbReference type="EMBL" id="LAZR01011295">
    <property type="protein sequence ID" value="KKM62437.1"/>
    <property type="molecule type" value="Genomic_DNA"/>
</dbReference>
<accession>A0A0F9LZI4</accession>
<dbReference type="Pfam" id="PF04321">
    <property type="entry name" value="RmlD_sub_bind"/>
    <property type="match status" value="1"/>
</dbReference>
<dbReference type="PANTHER" id="PTHR10491">
    <property type="entry name" value="DTDP-4-DEHYDRORHAMNOSE REDUCTASE"/>
    <property type="match status" value="1"/>
</dbReference>
<sequence length="285" mass="31360">MRILITGGQGQLGRALQESLAGHEIAALGHQELDITDPARVRSSLEAVRPALVIHAAAWTDTAGCEADPDRAHRVNAQGTRHVAEACAQIGVTLDGQQTLPYREDDGASPLNAYARSKWEGERHVRELSHQHYIVRTSWLYGAGRASFPEKIIRAAREKGALKVVTDEIASPTWTADLAQAIAQLITRPAWGVYHLTNSGHCSRLDWARKILELAGLTQVEVESTTQAEFGVPYGKPVFSALSLEKARRLGIELRPWEEALNAYFAAHHSRLRNLRTEHPSAPGR</sequence>
<dbReference type="GO" id="GO:0019305">
    <property type="term" value="P:dTDP-rhamnose biosynthetic process"/>
    <property type="evidence" value="ECO:0007669"/>
    <property type="project" value="TreeGrafter"/>
</dbReference>
<dbReference type="Gene3D" id="3.40.50.720">
    <property type="entry name" value="NAD(P)-binding Rossmann-like Domain"/>
    <property type="match status" value="1"/>
</dbReference>
<reference evidence="2" key="1">
    <citation type="journal article" date="2015" name="Nature">
        <title>Complex archaea that bridge the gap between prokaryotes and eukaryotes.</title>
        <authorList>
            <person name="Spang A."/>
            <person name="Saw J.H."/>
            <person name="Jorgensen S.L."/>
            <person name="Zaremba-Niedzwiedzka K."/>
            <person name="Martijn J."/>
            <person name="Lind A.E."/>
            <person name="van Eijk R."/>
            <person name="Schleper C."/>
            <person name="Guy L."/>
            <person name="Ettema T.J."/>
        </authorList>
    </citation>
    <scope>NUCLEOTIDE SEQUENCE</scope>
</reference>
<evidence type="ECO:0000313" key="2">
    <source>
        <dbReference type="EMBL" id="KKM62437.1"/>
    </source>
</evidence>
<dbReference type="AlphaFoldDB" id="A0A0F9LZI4"/>
<dbReference type="CDD" id="cd05254">
    <property type="entry name" value="dTDP_HR_like_SDR_e"/>
    <property type="match status" value="1"/>
</dbReference>
<comment type="caution">
    <text evidence="2">The sequence shown here is derived from an EMBL/GenBank/DDBJ whole genome shotgun (WGS) entry which is preliminary data.</text>
</comment>
<organism evidence="2">
    <name type="scientific">marine sediment metagenome</name>
    <dbReference type="NCBI Taxonomy" id="412755"/>
    <lineage>
        <taxon>unclassified sequences</taxon>
        <taxon>metagenomes</taxon>
        <taxon>ecological metagenomes</taxon>
    </lineage>
</organism>
<dbReference type="InterPro" id="IPR029903">
    <property type="entry name" value="RmlD-like-bd"/>
</dbReference>
<gene>
    <name evidence="2" type="ORF">LCGC14_1521690</name>
</gene>
<dbReference type="Gene3D" id="3.90.25.10">
    <property type="entry name" value="UDP-galactose 4-epimerase, domain 1"/>
    <property type="match status" value="1"/>
</dbReference>
<dbReference type="NCBIfam" id="TIGR01214">
    <property type="entry name" value="rmlD"/>
    <property type="match status" value="1"/>
</dbReference>
<proteinExistence type="predicted"/>
<feature type="domain" description="RmlD-like substrate binding" evidence="1">
    <location>
        <begin position="1"/>
        <end position="267"/>
    </location>
</feature>
<dbReference type="InterPro" id="IPR036291">
    <property type="entry name" value="NAD(P)-bd_dom_sf"/>
</dbReference>
<dbReference type="GO" id="GO:0008831">
    <property type="term" value="F:dTDP-4-dehydrorhamnose reductase activity"/>
    <property type="evidence" value="ECO:0007669"/>
    <property type="project" value="TreeGrafter"/>
</dbReference>